<dbReference type="Gene3D" id="3.30.9.20">
    <property type="match status" value="1"/>
</dbReference>
<protein>
    <submittedName>
        <fullName evidence="4">FAD-dependent monooxygenase</fullName>
    </submittedName>
</protein>
<dbReference type="Pfam" id="PF01494">
    <property type="entry name" value="FAD_binding_3"/>
    <property type="match status" value="1"/>
</dbReference>
<dbReference type="InterPro" id="IPR002938">
    <property type="entry name" value="FAD-bd"/>
</dbReference>
<dbReference type="Gene3D" id="3.50.50.60">
    <property type="entry name" value="FAD/NAD(P)-binding domain"/>
    <property type="match status" value="1"/>
</dbReference>
<dbReference type="Proteomes" id="UP000594800">
    <property type="component" value="Chromosome"/>
</dbReference>
<keyword evidence="4" id="KW-0503">Monooxygenase</keyword>
<evidence type="ECO:0000259" key="3">
    <source>
        <dbReference type="Pfam" id="PF01494"/>
    </source>
</evidence>
<sequence>MRIAVIGAGPAGLYAAILLKRMRADLELRVYEQNPPDATFGFGVVFSDQALDFLRADDADTADLIEPHMQRWSDIVLNHQRTRITIDGVGFAGIGRLELLQLLRQRAAELGIHPEYGARIGVDALPDADLVIGADGLNSIIREAAPAAFGARMEELDNRFVWYGADREYDALTQTFIETPHGPMNAHHYSYAPGRSTFIIEMGPDTFASSGFANMPEPDYRVACEVLFAEHLEGACLIPNNSVWRRFPNLSCETWHHGNQVLIGDALHTAHFSIGSGTRLALEDVIALARALEDADWNISAALPAYQAARAPVLAKITSAARRSAAWYEDFGDHMALDPWPFALSYIRRAGRLDSARLRQLAPDFSAALEARGINLEAA</sequence>
<evidence type="ECO:0000256" key="1">
    <source>
        <dbReference type="ARBA" id="ARBA00023002"/>
    </source>
</evidence>
<evidence type="ECO:0000256" key="2">
    <source>
        <dbReference type="ARBA" id="ARBA00023027"/>
    </source>
</evidence>
<organism evidence="4 5">
    <name type="scientific">Pontivivens ytuae</name>
    <dbReference type="NCBI Taxonomy" id="2789856"/>
    <lineage>
        <taxon>Bacteria</taxon>
        <taxon>Pseudomonadati</taxon>
        <taxon>Pseudomonadota</taxon>
        <taxon>Alphaproteobacteria</taxon>
        <taxon>Rhodobacterales</taxon>
        <taxon>Paracoccaceae</taxon>
        <taxon>Pontivivens</taxon>
    </lineage>
</organism>
<dbReference type="PRINTS" id="PR00420">
    <property type="entry name" value="RNGMNOXGNASE"/>
</dbReference>
<dbReference type="InterPro" id="IPR036188">
    <property type="entry name" value="FAD/NAD-bd_sf"/>
</dbReference>
<keyword evidence="1" id="KW-0560">Oxidoreductase</keyword>
<reference evidence="4 5" key="1">
    <citation type="submission" date="2020-11" db="EMBL/GenBank/DDBJ databases">
        <title>Description of Pontivivens ytuae sp. nov. isolated from deep sea sediment of Mariana Trench.</title>
        <authorList>
            <person name="Wang Z."/>
            <person name="Sun Q.-L."/>
            <person name="Xu X.-D."/>
            <person name="Tang Y.-Z."/>
            <person name="Zhang J."/>
        </authorList>
    </citation>
    <scope>NUCLEOTIDE SEQUENCE [LARGE SCALE GENOMIC DNA]</scope>
    <source>
        <strain evidence="4 5">MT2928</strain>
    </source>
</reference>
<dbReference type="PANTHER" id="PTHR43476">
    <property type="entry name" value="3-(3-HYDROXY-PHENYL)PROPIONATE/3-HYDROXYCINNAMIC ACID HYDROXYLASE"/>
    <property type="match status" value="1"/>
</dbReference>
<dbReference type="GO" id="GO:0004497">
    <property type="term" value="F:monooxygenase activity"/>
    <property type="evidence" value="ECO:0007669"/>
    <property type="project" value="UniProtKB-KW"/>
</dbReference>
<dbReference type="RefSeq" id="WP_196104908.1">
    <property type="nucleotide sequence ID" value="NZ_CP064942.1"/>
</dbReference>
<dbReference type="KEGG" id="poz:I0K15_07940"/>
<dbReference type="EMBL" id="CP064942">
    <property type="protein sequence ID" value="QPH55646.1"/>
    <property type="molecule type" value="Genomic_DNA"/>
</dbReference>
<keyword evidence="5" id="KW-1185">Reference proteome</keyword>
<dbReference type="PANTHER" id="PTHR43476:SF4">
    <property type="entry name" value="BLR0106 PROTEIN"/>
    <property type="match status" value="1"/>
</dbReference>
<proteinExistence type="predicted"/>
<name>A0A7S9LUX8_9RHOB</name>
<gene>
    <name evidence="4" type="ORF">I0K15_07940</name>
</gene>
<dbReference type="InterPro" id="IPR050631">
    <property type="entry name" value="PheA/TfdB_FAD_monoxygenase"/>
</dbReference>
<accession>A0A7S9LUX8</accession>
<evidence type="ECO:0000313" key="5">
    <source>
        <dbReference type="Proteomes" id="UP000594800"/>
    </source>
</evidence>
<dbReference type="GO" id="GO:0071949">
    <property type="term" value="F:FAD binding"/>
    <property type="evidence" value="ECO:0007669"/>
    <property type="project" value="InterPro"/>
</dbReference>
<keyword evidence="2" id="KW-0520">NAD</keyword>
<dbReference type="SUPFAM" id="SSF51905">
    <property type="entry name" value="FAD/NAD(P)-binding domain"/>
    <property type="match status" value="1"/>
</dbReference>
<evidence type="ECO:0000313" key="4">
    <source>
        <dbReference type="EMBL" id="QPH55646.1"/>
    </source>
</evidence>
<dbReference type="AlphaFoldDB" id="A0A7S9LUX8"/>
<feature type="domain" description="FAD-binding" evidence="3">
    <location>
        <begin position="127"/>
        <end position="319"/>
    </location>
</feature>